<feature type="domain" description="Helix-hairpin-helix DNA-binding motif class 1" evidence="2">
    <location>
        <begin position="66"/>
        <end position="85"/>
    </location>
</feature>
<dbReference type="SUPFAM" id="SSF47781">
    <property type="entry name" value="RuvA domain 2-like"/>
    <property type="match status" value="1"/>
</dbReference>
<dbReference type="AlphaFoldDB" id="A0A1N6NF37"/>
<evidence type="ECO:0000313" key="4">
    <source>
        <dbReference type="Proteomes" id="UP000186895"/>
    </source>
</evidence>
<dbReference type="STRING" id="49186.SAMN05421647_101277"/>
<dbReference type="GO" id="GO:0015628">
    <property type="term" value="P:protein secretion by the type II secretion system"/>
    <property type="evidence" value="ECO:0007669"/>
    <property type="project" value="TreeGrafter"/>
</dbReference>
<dbReference type="InterPro" id="IPR010994">
    <property type="entry name" value="RuvA_2-like"/>
</dbReference>
<sequence>MLKSLFRAAVLAASFAFAPLSFASEPVDINQASAEQIAAALNGIGPAKAQAIVQYRTTNGPFVSVDQLADVKGIGPATVNKNRSLILVEGSAE</sequence>
<dbReference type="RefSeq" id="WP_076460228.1">
    <property type="nucleotide sequence ID" value="NZ_FTMN01000001.1"/>
</dbReference>
<dbReference type="PANTHER" id="PTHR21180:SF32">
    <property type="entry name" value="ENDONUCLEASE_EXONUCLEASE_PHOSPHATASE FAMILY DOMAIN-CONTAINING PROTEIN 1"/>
    <property type="match status" value="1"/>
</dbReference>
<dbReference type="InterPro" id="IPR004509">
    <property type="entry name" value="Competence_ComEA_HhH"/>
</dbReference>
<dbReference type="Proteomes" id="UP000186895">
    <property type="component" value="Unassembled WGS sequence"/>
</dbReference>
<proteinExistence type="predicted"/>
<name>A0A1N6NF37_9GAMM</name>
<dbReference type="SMART" id="SM00278">
    <property type="entry name" value="HhH1"/>
    <property type="match status" value="2"/>
</dbReference>
<feature type="chain" id="PRO_5012320032" evidence="1">
    <location>
        <begin position="24"/>
        <end position="93"/>
    </location>
</feature>
<protein>
    <submittedName>
        <fullName evidence="3">Competence protein ComEA</fullName>
    </submittedName>
</protein>
<evidence type="ECO:0000256" key="1">
    <source>
        <dbReference type="SAM" id="SignalP"/>
    </source>
</evidence>
<accession>A0A1N6NF37</accession>
<dbReference type="Gene3D" id="1.10.150.320">
    <property type="entry name" value="Photosystem II 12 kDa extrinsic protein"/>
    <property type="match status" value="1"/>
</dbReference>
<evidence type="ECO:0000259" key="2">
    <source>
        <dbReference type="SMART" id="SM00278"/>
    </source>
</evidence>
<dbReference type="EMBL" id="FTMN01000001">
    <property type="protein sequence ID" value="SIP90700.1"/>
    <property type="molecule type" value="Genomic_DNA"/>
</dbReference>
<dbReference type="GO" id="GO:0015627">
    <property type="term" value="C:type II protein secretion system complex"/>
    <property type="evidence" value="ECO:0007669"/>
    <property type="project" value="TreeGrafter"/>
</dbReference>
<dbReference type="NCBIfam" id="TIGR00426">
    <property type="entry name" value="competence protein ComEA helix-hairpin-helix repeat region"/>
    <property type="match status" value="1"/>
</dbReference>
<organism evidence="3 4">
    <name type="scientific">Marinobacterium stanieri</name>
    <dbReference type="NCBI Taxonomy" id="49186"/>
    <lineage>
        <taxon>Bacteria</taxon>
        <taxon>Pseudomonadati</taxon>
        <taxon>Pseudomonadota</taxon>
        <taxon>Gammaproteobacteria</taxon>
        <taxon>Oceanospirillales</taxon>
        <taxon>Oceanospirillaceae</taxon>
        <taxon>Marinobacterium</taxon>
    </lineage>
</organism>
<dbReference type="GO" id="GO:0006281">
    <property type="term" value="P:DNA repair"/>
    <property type="evidence" value="ECO:0007669"/>
    <property type="project" value="InterPro"/>
</dbReference>
<gene>
    <name evidence="3" type="ORF">SAMN05421647_101277</name>
</gene>
<dbReference type="InterPro" id="IPR051675">
    <property type="entry name" value="Endo/Exo/Phosphatase_dom_1"/>
</dbReference>
<keyword evidence="4" id="KW-1185">Reference proteome</keyword>
<dbReference type="PANTHER" id="PTHR21180">
    <property type="entry name" value="ENDONUCLEASE/EXONUCLEASE/PHOSPHATASE FAMILY DOMAIN-CONTAINING PROTEIN 1"/>
    <property type="match status" value="1"/>
</dbReference>
<keyword evidence="1" id="KW-0732">Signal</keyword>
<feature type="signal peptide" evidence="1">
    <location>
        <begin position="1"/>
        <end position="23"/>
    </location>
</feature>
<feature type="domain" description="Helix-hairpin-helix DNA-binding motif class 1" evidence="2">
    <location>
        <begin position="36"/>
        <end position="55"/>
    </location>
</feature>
<dbReference type="Pfam" id="PF12836">
    <property type="entry name" value="HHH_3"/>
    <property type="match status" value="1"/>
</dbReference>
<evidence type="ECO:0000313" key="3">
    <source>
        <dbReference type="EMBL" id="SIP90700.1"/>
    </source>
</evidence>
<dbReference type="GO" id="GO:0003677">
    <property type="term" value="F:DNA binding"/>
    <property type="evidence" value="ECO:0007669"/>
    <property type="project" value="InterPro"/>
</dbReference>
<reference evidence="4" key="1">
    <citation type="submission" date="2017-01" db="EMBL/GenBank/DDBJ databases">
        <authorList>
            <person name="Varghese N."/>
            <person name="Submissions S."/>
        </authorList>
    </citation>
    <scope>NUCLEOTIDE SEQUENCE [LARGE SCALE GENOMIC DNA]</scope>
    <source>
        <strain evidence="4">DSM 7027</strain>
    </source>
</reference>
<dbReference type="InterPro" id="IPR003583">
    <property type="entry name" value="Hlx-hairpin-Hlx_DNA-bd_motif"/>
</dbReference>